<dbReference type="InterPro" id="IPR043502">
    <property type="entry name" value="DNA/RNA_pol_sf"/>
</dbReference>
<dbReference type="InterPro" id="IPR056924">
    <property type="entry name" value="SH3_Tf2-1"/>
</dbReference>
<dbReference type="PANTHER" id="PTHR37984">
    <property type="entry name" value="PROTEIN CBG26694"/>
    <property type="match status" value="1"/>
</dbReference>
<feature type="compositionally biased region" description="Low complexity" evidence="12">
    <location>
        <begin position="172"/>
        <end position="186"/>
    </location>
</feature>
<dbReference type="Gene3D" id="3.30.70.270">
    <property type="match status" value="2"/>
</dbReference>
<sequence>MQNTLTQLATMVEGIQLQLTQAMKHSEQETGKSENSTNKGPYQYSSPKSTLNLQSTNPMSSVKPPKLSLPPFDGSNPLDWIFQAELYFNYYQLPPEDRLSTISFYMQGQALSWFMWMYNNQQLTTWDAFVRDLEMRFGPSSYDNHRAALFKLRQTESKLRDRRARSNPGSIFPFNPNTPPTQNQPNKTPVPLLPSPPSINMPPVRRLTRAEAAERRLKGLCYNCKEKYGPGHICKGPQFLLLVVDEEEQSDIQHPELPQSVPHNQAQCHTITDSEFYLSLAAYFGLSSPKTLRVSGEIQGQVMVGNGEMIKCQGKCANVKVHIQGCCFEISFLVLPIQGADLVLGVEWLSSLGRFVSDYSIPSSVMTMHAIIYKTNPPSSILANQNSNTNYLPLDTLLTEFNTIFQPPTELPPSRNPDHHIHLTSDSKPVNVKPYRYPHYQKTIMTELIQNMLKDGIIRPSHSLYSSPVLLVQKRDRTWRFCVDYRALNAITIKNRFPISTVDELLDELHGATVFSKIDLRSGYHQIRVAAEDIQKIAFRTVDGHYEFVIMPFGLSNGPSTFQAAMNDLFREVLRHFVLVFFDDILIYSATLKEHVEHLRQIFTILKSHQYYAKLSKCVFSVATVHYLGHIISGDGVRVDPEKIQAIMEWPKPTTVSALQGFLGLTGYYSHFVRQYAGIASPLSDLLKSQQFRWNERAEVAFKDLKDAMTQVLVLALPDFMATFELTTDASGTAIGAVLSQYLLGRKFFIFTDQQSLKYLMSQSVQTPEQHKWLTKLMGYDYEIIYKPGKENKVADALSRVQTCSYAAITAPEFTWLSSLREYFATEPKGMDFLQKTSIQVLQYMTVKFISSMAFLKPSFRTETLFSYLSFRRNCFASLAPNSTTATPTTLSLMANQRPSQKLAPRFFGPYRILRRIGNVAYEINLPATSRIHNIFHISRLHRCLDNPPEPTFPIPTKDEDDRPISNTAPTDCTWEDVEELRCSHPSLFSDTDPSGSVGMDDSSLVDKAKCKNDEEIVAVIAHELGHWKLNHTMYSFIAVHILTSFQFGGYTLVRNSTDLFQSFGFDTQPVLIGLIIFQHTVIPFQHLVSFGLDLVSRSFEFQADAFAKKLGYGPSLRACLVKLQESLSAMKRIGGTLRITILILCSSEDRLHLAKWRRRKSNRVAWPPQVLTGSGTWAKEGTLGQKASSMGRN</sequence>
<dbReference type="FunFam" id="3.30.70.270:FF:000020">
    <property type="entry name" value="Transposon Tf2-6 polyprotein-like Protein"/>
    <property type="match status" value="1"/>
</dbReference>
<dbReference type="InterPro" id="IPR001915">
    <property type="entry name" value="Peptidase_M48"/>
</dbReference>
<reference evidence="14" key="1">
    <citation type="submission" date="2019-09" db="EMBL/GenBank/DDBJ databases">
        <title>Draft genome information of white flower Hibiscus syriacus.</title>
        <authorList>
            <person name="Kim Y.-M."/>
        </authorList>
    </citation>
    <scope>NUCLEOTIDE SEQUENCE [LARGE SCALE GENOMIC DNA]</scope>
    <source>
        <strain evidence="14">YM2019G1</strain>
    </source>
</reference>
<keyword evidence="3" id="KW-0808">Transferase</keyword>
<comment type="cofactor">
    <cofactor evidence="1">
        <name>Zn(2+)</name>
        <dbReference type="ChEBI" id="CHEBI:29105"/>
    </cofactor>
</comment>
<dbReference type="GO" id="GO:0004519">
    <property type="term" value="F:endonuclease activity"/>
    <property type="evidence" value="ECO:0007669"/>
    <property type="project" value="UniProtKB-KW"/>
</dbReference>
<feature type="region of interest" description="Disordered" evidence="12">
    <location>
        <begin position="22"/>
        <end position="68"/>
    </location>
</feature>
<dbReference type="Pfam" id="PF01435">
    <property type="entry name" value="Peptidase_M48"/>
    <property type="match status" value="1"/>
</dbReference>
<dbReference type="SUPFAM" id="SSF56672">
    <property type="entry name" value="DNA/RNA polymerases"/>
    <property type="match status" value="1"/>
</dbReference>
<dbReference type="CDD" id="cd09274">
    <property type="entry name" value="RNase_HI_RT_Ty3"/>
    <property type="match status" value="1"/>
</dbReference>
<dbReference type="PROSITE" id="PS50878">
    <property type="entry name" value="RT_POL"/>
    <property type="match status" value="1"/>
</dbReference>
<keyword evidence="11" id="KW-0511">Multifunctional enzyme</keyword>
<dbReference type="Proteomes" id="UP000436088">
    <property type="component" value="Unassembled WGS sequence"/>
</dbReference>
<feature type="compositionally biased region" description="Polar residues" evidence="12">
    <location>
        <begin position="33"/>
        <end position="57"/>
    </location>
</feature>
<evidence type="ECO:0000256" key="7">
    <source>
        <dbReference type="ARBA" id="ARBA00022759"/>
    </source>
</evidence>
<dbReference type="Pfam" id="PF24626">
    <property type="entry name" value="SH3_Tf2-1"/>
    <property type="match status" value="1"/>
</dbReference>
<dbReference type="Pfam" id="PF00078">
    <property type="entry name" value="RVT_1"/>
    <property type="match status" value="1"/>
</dbReference>
<dbReference type="GO" id="GO:0016779">
    <property type="term" value="F:nucleotidyltransferase activity"/>
    <property type="evidence" value="ECO:0007669"/>
    <property type="project" value="UniProtKB-KW"/>
</dbReference>
<dbReference type="InterPro" id="IPR050951">
    <property type="entry name" value="Retrovirus_Pol_polyprotein"/>
</dbReference>
<keyword evidence="9" id="KW-0862">Zinc</keyword>
<dbReference type="GO" id="GO:0046872">
    <property type="term" value="F:metal ion binding"/>
    <property type="evidence" value="ECO:0007669"/>
    <property type="project" value="UniProtKB-KW"/>
</dbReference>
<organism evidence="14 15">
    <name type="scientific">Hibiscus syriacus</name>
    <name type="common">Rose of Sharon</name>
    <dbReference type="NCBI Taxonomy" id="106335"/>
    <lineage>
        <taxon>Eukaryota</taxon>
        <taxon>Viridiplantae</taxon>
        <taxon>Streptophyta</taxon>
        <taxon>Embryophyta</taxon>
        <taxon>Tracheophyta</taxon>
        <taxon>Spermatophyta</taxon>
        <taxon>Magnoliopsida</taxon>
        <taxon>eudicotyledons</taxon>
        <taxon>Gunneridae</taxon>
        <taxon>Pentapetalae</taxon>
        <taxon>rosids</taxon>
        <taxon>malvids</taxon>
        <taxon>Malvales</taxon>
        <taxon>Malvaceae</taxon>
        <taxon>Malvoideae</taxon>
        <taxon>Hibiscus</taxon>
    </lineage>
</organism>
<evidence type="ECO:0000256" key="10">
    <source>
        <dbReference type="ARBA" id="ARBA00023049"/>
    </source>
</evidence>
<evidence type="ECO:0000256" key="6">
    <source>
        <dbReference type="ARBA" id="ARBA00022723"/>
    </source>
</evidence>
<evidence type="ECO:0000259" key="13">
    <source>
        <dbReference type="PROSITE" id="PS50878"/>
    </source>
</evidence>
<dbReference type="GO" id="GO:0006508">
    <property type="term" value="P:proteolysis"/>
    <property type="evidence" value="ECO:0007669"/>
    <property type="project" value="UniProtKB-KW"/>
</dbReference>
<dbReference type="GO" id="GO:0004222">
    <property type="term" value="F:metalloendopeptidase activity"/>
    <property type="evidence" value="ECO:0007669"/>
    <property type="project" value="InterPro"/>
</dbReference>
<feature type="region of interest" description="Disordered" evidence="12">
    <location>
        <begin position="157"/>
        <end position="188"/>
    </location>
</feature>
<evidence type="ECO:0000256" key="4">
    <source>
        <dbReference type="ARBA" id="ARBA00022695"/>
    </source>
</evidence>
<name>A0A6A2XF36_HIBSY</name>
<evidence type="ECO:0000256" key="5">
    <source>
        <dbReference type="ARBA" id="ARBA00022722"/>
    </source>
</evidence>
<feature type="compositionally biased region" description="Low complexity" evidence="12">
    <location>
        <begin position="58"/>
        <end position="68"/>
    </location>
</feature>
<keyword evidence="2" id="KW-0645">Protease</keyword>
<evidence type="ECO:0000256" key="1">
    <source>
        <dbReference type="ARBA" id="ARBA00001947"/>
    </source>
</evidence>
<dbReference type="AlphaFoldDB" id="A0A6A2XF36"/>
<dbReference type="Gene3D" id="2.40.70.10">
    <property type="entry name" value="Acid Proteases"/>
    <property type="match status" value="1"/>
</dbReference>
<evidence type="ECO:0000256" key="11">
    <source>
        <dbReference type="ARBA" id="ARBA00023268"/>
    </source>
</evidence>
<dbReference type="CDD" id="cd01647">
    <property type="entry name" value="RT_LTR"/>
    <property type="match status" value="1"/>
</dbReference>
<evidence type="ECO:0000256" key="8">
    <source>
        <dbReference type="ARBA" id="ARBA00022801"/>
    </source>
</evidence>
<gene>
    <name evidence="14" type="ORF">F3Y22_tig00112528pilonHSYRG00009</name>
</gene>
<dbReference type="PANTHER" id="PTHR37984:SF5">
    <property type="entry name" value="PROTEIN NYNRIN-LIKE"/>
    <property type="match status" value="1"/>
</dbReference>
<dbReference type="InterPro" id="IPR041577">
    <property type="entry name" value="RT_RNaseH_2"/>
</dbReference>
<dbReference type="Pfam" id="PF17919">
    <property type="entry name" value="RT_RNaseH_2"/>
    <property type="match status" value="1"/>
</dbReference>
<evidence type="ECO:0000313" key="14">
    <source>
        <dbReference type="EMBL" id="KAE8665795.1"/>
    </source>
</evidence>
<evidence type="ECO:0000256" key="9">
    <source>
        <dbReference type="ARBA" id="ARBA00022833"/>
    </source>
</evidence>
<dbReference type="Gene3D" id="3.30.2010.10">
    <property type="entry name" value="Metalloproteases ('zincins'), catalytic domain"/>
    <property type="match status" value="1"/>
</dbReference>
<evidence type="ECO:0000256" key="12">
    <source>
        <dbReference type="SAM" id="MobiDB-lite"/>
    </source>
</evidence>
<evidence type="ECO:0000256" key="2">
    <source>
        <dbReference type="ARBA" id="ARBA00022670"/>
    </source>
</evidence>
<keyword evidence="6" id="KW-0479">Metal-binding</keyword>
<dbReference type="CDD" id="cd00303">
    <property type="entry name" value="retropepsin_like"/>
    <property type="match status" value="1"/>
</dbReference>
<dbReference type="InterPro" id="IPR000477">
    <property type="entry name" value="RT_dom"/>
</dbReference>
<protein>
    <recommendedName>
        <fullName evidence="13">Reverse transcriptase domain-containing protein</fullName>
    </recommendedName>
</protein>
<dbReference type="InterPro" id="IPR021109">
    <property type="entry name" value="Peptidase_aspartic_dom_sf"/>
</dbReference>
<dbReference type="InterPro" id="IPR043128">
    <property type="entry name" value="Rev_trsase/Diguanyl_cyclase"/>
</dbReference>
<keyword evidence="8" id="KW-0378">Hydrolase</keyword>
<keyword evidence="10" id="KW-0482">Metalloprotease</keyword>
<dbReference type="Gene3D" id="3.10.10.10">
    <property type="entry name" value="HIV Type 1 Reverse Transcriptase, subunit A, domain 1"/>
    <property type="match status" value="1"/>
</dbReference>
<keyword evidence="7" id="KW-0255">Endonuclease</keyword>
<feature type="domain" description="Reverse transcriptase" evidence="13">
    <location>
        <begin position="453"/>
        <end position="632"/>
    </location>
</feature>
<keyword evidence="15" id="KW-1185">Reference proteome</keyword>
<accession>A0A6A2XF36</accession>
<evidence type="ECO:0000313" key="15">
    <source>
        <dbReference type="Proteomes" id="UP000436088"/>
    </source>
</evidence>
<proteinExistence type="predicted"/>
<keyword evidence="4" id="KW-0548">Nucleotidyltransferase</keyword>
<comment type="caution">
    <text evidence="14">The sequence shown here is derived from an EMBL/GenBank/DDBJ whole genome shotgun (WGS) entry which is preliminary data.</text>
</comment>
<evidence type="ECO:0000256" key="3">
    <source>
        <dbReference type="ARBA" id="ARBA00022679"/>
    </source>
</evidence>
<keyword evidence="5" id="KW-0540">Nuclease</keyword>
<dbReference type="EMBL" id="VEPZ02001605">
    <property type="protein sequence ID" value="KAE8665795.1"/>
    <property type="molecule type" value="Genomic_DNA"/>
</dbReference>